<dbReference type="EMBL" id="LLXI01000301">
    <property type="protein sequence ID" value="PKY44159.1"/>
    <property type="molecule type" value="Genomic_DNA"/>
</dbReference>
<evidence type="ECO:0000259" key="1">
    <source>
        <dbReference type="PROSITE" id="PS50097"/>
    </source>
</evidence>
<dbReference type="Gene3D" id="3.30.710.10">
    <property type="entry name" value="Potassium Channel Kv1.1, Chain A"/>
    <property type="match status" value="1"/>
</dbReference>
<dbReference type="CDD" id="cd18186">
    <property type="entry name" value="BTB_POZ_ZBTB_KLHL-like"/>
    <property type="match status" value="1"/>
</dbReference>
<protein>
    <recommendedName>
        <fullName evidence="1">BTB domain-containing protein</fullName>
    </recommendedName>
</protein>
<gene>
    <name evidence="2" type="ORF">RhiirA4_399586</name>
</gene>
<dbReference type="InterPro" id="IPR000210">
    <property type="entry name" value="BTB/POZ_dom"/>
</dbReference>
<evidence type="ECO:0000313" key="2">
    <source>
        <dbReference type="EMBL" id="PKY44159.1"/>
    </source>
</evidence>
<evidence type="ECO:0000313" key="3">
    <source>
        <dbReference type="Proteomes" id="UP000234323"/>
    </source>
</evidence>
<reference evidence="2 3" key="1">
    <citation type="submission" date="2015-10" db="EMBL/GenBank/DDBJ databases">
        <title>Genome analyses suggest a sexual origin of heterokaryosis in a supposedly ancient asexual fungus.</title>
        <authorList>
            <person name="Ropars J."/>
            <person name="Sedzielewska K."/>
            <person name="Noel J."/>
            <person name="Charron P."/>
            <person name="Farinelli L."/>
            <person name="Marton T."/>
            <person name="Kruger M."/>
            <person name="Pelin A."/>
            <person name="Brachmann A."/>
            <person name="Corradi N."/>
        </authorList>
    </citation>
    <scope>NUCLEOTIDE SEQUENCE [LARGE SCALE GENOMIC DNA]</scope>
    <source>
        <strain evidence="2 3">A4</strain>
    </source>
</reference>
<comment type="caution">
    <text evidence="2">The sequence shown here is derived from an EMBL/GenBank/DDBJ whole genome shotgun (WGS) entry which is preliminary data.</text>
</comment>
<feature type="non-terminal residue" evidence="2">
    <location>
        <position position="99"/>
    </location>
</feature>
<proteinExistence type="predicted"/>
<dbReference type="Pfam" id="PF00651">
    <property type="entry name" value="BTB"/>
    <property type="match status" value="1"/>
</dbReference>
<name>A0A2I1GC19_9GLOM</name>
<dbReference type="Proteomes" id="UP000234323">
    <property type="component" value="Unassembled WGS sequence"/>
</dbReference>
<dbReference type="AlphaFoldDB" id="A0A2I1GC19"/>
<keyword evidence="3" id="KW-1185">Reference proteome</keyword>
<accession>A0A2I1GC19</accession>
<dbReference type="SUPFAM" id="SSF54695">
    <property type="entry name" value="POZ domain"/>
    <property type="match status" value="1"/>
</dbReference>
<dbReference type="InterPro" id="IPR011333">
    <property type="entry name" value="SKP1/BTB/POZ_sf"/>
</dbReference>
<feature type="domain" description="BTB" evidence="1">
    <location>
        <begin position="1"/>
        <end position="56"/>
    </location>
</feature>
<sequence>MNILNYRSSYLRRVLSTIERRNDEPLIHIKLPNIILPEIFQIILRYIYGGKLSLEEYDTLDIIKILVAASELSLQELVDYIQSFLTKNKADWMEQNFNL</sequence>
<organism evidence="2 3">
    <name type="scientific">Rhizophagus irregularis</name>
    <dbReference type="NCBI Taxonomy" id="588596"/>
    <lineage>
        <taxon>Eukaryota</taxon>
        <taxon>Fungi</taxon>
        <taxon>Fungi incertae sedis</taxon>
        <taxon>Mucoromycota</taxon>
        <taxon>Glomeromycotina</taxon>
        <taxon>Glomeromycetes</taxon>
        <taxon>Glomerales</taxon>
        <taxon>Glomeraceae</taxon>
        <taxon>Rhizophagus</taxon>
    </lineage>
</organism>
<dbReference type="PROSITE" id="PS50097">
    <property type="entry name" value="BTB"/>
    <property type="match status" value="1"/>
</dbReference>